<dbReference type="SUPFAM" id="SSF81901">
    <property type="entry name" value="HCP-like"/>
    <property type="match status" value="1"/>
</dbReference>
<sequence>MAKSTNITFTSNTSMRVSTLITGIAVAVLFTFTAMTKPAIANQLSACDSEACVSYFKKFKRAARKGYVSAQYNTAKFYYYGYGTDIDKALALKYYRKTAVNGSKEAQYMTGLIYVSEPDLQDHEQGIYWLERAAANGHIHASFLLGKAHAQGDVEKGNPPNYEASDKWLSRSFDTRDNKLPALIEALHKKNVFNETNYPSLYHKLVEHNMWLAKNSDSEVALSNWDGKTYERMTITGYSQTQAFDNLLATFRGRNNSTGSRLGGDCQLTAACTRKSLNEMKDSMWVSQK</sequence>
<name>A0A3E0TRL9_9GAMM</name>
<dbReference type="Gene3D" id="1.25.40.10">
    <property type="entry name" value="Tetratricopeptide repeat domain"/>
    <property type="match status" value="1"/>
</dbReference>
<reference evidence="1 2" key="1">
    <citation type="submission" date="2018-08" db="EMBL/GenBank/DDBJ databases">
        <title>Thalassotalea euphylliae genome.</title>
        <authorList>
            <person name="Summers S."/>
            <person name="Rice S.A."/>
            <person name="Freckelton M.L."/>
            <person name="Nedved B.T."/>
            <person name="Hadfield M.G."/>
        </authorList>
    </citation>
    <scope>NUCLEOTIDE SEQUENCE [LARGE SCALE GENOMIC DNA]</scope>
    <source>
        <strain evidence="1 2">H1</strain>
    </source>
</reference>
<protein>
    <submittedName>
        <fullName evidence="1">Sel1 repeat family protein</fullName>
    </submittedName>
</protein>
<organism evidence="1 2">
    <name type="scientific">Thalassotalea euphylliae</name>
    <dbReference type="NCBI Taxonomy" id="1655234"/>
    <lineage>
        <taxon>Bacteria</taxon>
        <taxon>Pseudomonadati</taxon>
        <taxon>Pseudomonadota</taxon>
        <taxon>Gammaproteobacteria</taxon>
        <taxon>Alteromonadales</taxon>
        <taxon>Colwelliaceae</taxon>
        <taxon>Thalassotalea</taxon>
    </lineage>
</organism>
<dbReference type="AlphaFoldDB" id="A0A3E0TRL9"/>
<dbReference type="Pfam" id="PF08238">
    <property type="entry name" value="Sel1"/>
    <property type="match status" value="3"/>
</dbReference>
<proteinExistence type="predicted"/>
<dbReference type="InterPro" id="IPR011990">
    <property type="entry name" value="TPR-like_helical_dom_sf"/>
</dbReference>
<dbReference type="InterPro" id="IPR052748">
    <property type="entry name" value="ISR_Activator"/>
</dbReference>
<evidence type="ECO:0000313" key="1">
    <source>
        <dbReference type="EMBL" id="REL27281.1"/>
    </source>
</evidence>
<dbReference type="InterPro" id="IPR006597">
    <property type="entry name" value="Sel1-like"/>
</dbReference>
<comment type="caution">
    <text evidence="1">The sequence shown here is derived from an EMBL/GenBank/DDBJ whole genome shotgun (WGS) entry which is preliminary data.</text>
</comment>
<dbReference type="EMBL" id="QUOU01000001">
    <property type="protein sequence ID" value="REL27281.1"/>
    <property type="molecule type" value="Genomic_DNA"/>
</dbReference>
<dbReference type="PANTHER" id="PTHR45011">
    <property type="entry name" value="DAP3-BINDING CELL DEATH ENHANCER 1"/>
    <property type="match status" value="1"/>
</dbReference>
<gene>
    <name evidence="1" type="ORF">DXX93_12390</name>
</gene>
<dbReference type="OrthoDB" id="5886447at2"/>
<dbReference type="SMART" id="SM00671">
    <property type="entry name" value="SEL1"/>
    <property type="match status" value="3"/>
</dbReference>
<dbReference type="PANTHER" id="PTHR45011:SF1">
    <property type="entry name" value="DAP3-BINDING CELL DEATH ENHANCER 1"/>
    <property type="match status" value="1"/>
</dbReference>
<accession>A0A3E0TRL9</accession>
<dbReference type="RefSeq" id="WP_116008365.1">
    <property type="nucleotide sequence ID" value="NZ_QUOU01000001.1"/>
</dbReference>
<evidence type="ECO:0000313" key="2">
    <source>
        <dbReference type="Proteomes" id="UP000256478"/>
    </source>
</evidence>
<dbReference type="Proteomes" id="UP000256478">
    <property type="component" value="Unassembled WGS sequence"/>
</dbReference>